<keyword evidence="1" id="KW-0472">Membrane</keyword>
<dbReference type="AlphaFoldDB" id="A0A0S3T3N0"/>
<dbReference type="Proteomes" id="UP000291084">
    <property type="component" value="Chromosome 10"/>
</dbReference>
<evidence type="ECO:0000256" key="1">
    <source>
        <dbReference type="SAM" id="Phobius"/>
    </source>
</evidence>
<sequence>MLYNHKKGELPFLFPISFLTPKFYFRFVSLSPNSSIYTTTPSLGVSHSFIPNDHGMLFSLIHLTTLLFVTFSLGVSHSFIPNDHGMLFSLIHLTTLLFVTLGF</sequence>
<organism evidence="2 3">
    <name type="scientific">Vigna angularis var. angularis</name>
    <dbReference type="NCBI Taxonomy" id="157739"/>
    <lineage>
        <taxon>Eukaryota</taxon>
        <taxon>Viridiplantae</taxon>
        <taxon>Streptophyta</taxon>
        <taxon>Embryophyta</taxon>
        <taxon>Tracheophyta</taxon>
        <taxon>Spermatophyta</taxon>
        <taxon>Magnoliopsida</taxon>
        <taxon>eudicotyledons</taxon>
        <taxon>Gunneridae</taxon>
        <taxon>Pentapetalae</taxon>
        <taxon>rosids</taxon>
        <taxon>fabids</taxon>
        <taxon>Fabales</taxon>
        <taxon>Fabaceae</taxon>
        <taxon>Papilionoideae</taxon>
        <taxon>50 kb inversion clade</taxon>
        <taxon>NPAAA clade</taxon>
        <taxon>indigoferoid/millettioid clade</taxon>
        <taxon>Phaseoleae</taxon>
        <taxon>Vigna</taxon>
    </lineage>
</organism>
<feature type="transmembrane region" description="Helical" evidence="1">
    <location>
        <begin position="86"/>
        <end position="102"/>
    </location>
</feature>
<dbReference type="EMBL" id="AP015043">
    <property type="protein sequence ID" value="BAT99637.1"/>
    <property type="molecule type" value="Genomic_DNA"/>
</dbReference>
<accession>A0A0S3T3N0</accession>
<name>A0A0S3T3N0_PHAAN</name>
<evidence type="ECO:0000313" key="3">
    <source>
        <dbReference type="Proteomes" id="UP000291084"/>
    </source>
</evidence>
<gene>
    <name evidence="2" type="primary">Vigan.10G112500</name>
    <name evidence="2" type="ORF">VIGAN_10112500</name>
</gene>
<keyword evidence="1" id="KW-0812">Transmembrane</keyword>
<evidence type="ECO:0000313" key="2">
    <source>
        <dbReference type="EMBL" id="BAT99637.1"/>
    </source>
</evidence>
<feature type="transmembrane region" description="Helical" evidence="1">
    <location>
        <begin position="57"/>
        <end position="80"/>
    </location>
</feature>
<reference evidence="2 3" key="1">
    <citation type="journal article" date="2015" name="Sci. Rep.">
        <title>The power of single molecule real-time sequencing technology in the de novo assembly of a eukaryotic genome.</title>
        <authorList>
            <person name="Sakai H."/>
            <person name="Naito K."/>
            <person name="Ogiso-Tanaka E."/>
            <person name="Takahashi Y."/>
            <person name="Iseki K."/>
            <person name="Muto C."/>
            <person name="Satou K."/>
            <person name="Teruya K."/>
            <person name="Shiroma A."/>
            <person name="Shimoji M."/>
            <person name="Hirano T."/>
            <person name="Itoh T."/>
            <person name="Kaga A."/>
            <person name="Tomooka N."/>
        </authorList>
    </citation>
    <scope>NUCLEOTIDE SEQUENCE [LARGE SCALE GENOMIC DNA]</scope>
    <source>
        <strain evidence="3">cv. Shumari</strain>
    </source>
</reference>
<keyword evidence="1" id="KW-1133">Transmembrane helix</keyword>
<protein>
    <submittedName>
        <fullName evidence="2">Uncharacterized protein</fullName>
    </submittedName>
</protein>
<proteinExistence type="predicted"/>
<keyword evidence="3" id="KW-1185">Reference proteome</keyword>